<evidence type="ECO:0000313" key="3">
    <source>
        <dbReference type="Proteomes" id="UP001595379"/>
    </source>
</evidence>
<dbReference type="Pfam" id="PF18856">
    <property type="entry name" value="baeRF_family12"/>
    <property type="match status" value="1"/>
</dbReference>
<evidence type="ECO:0000256" key="1">
    <source>
        <dbReference type="SAM" id="MobiDB-lite"/>
    </source>
</evidence>
<reference evidence="3" key="1">
    <citation type="journal article" date="2019" name="Int. J. Syst. Evol. Microbiol.">
        <title>The Global Catalogue of Microorganisms (GCM) 10K type strain sequencing project: providing services to taxonomists for standard genome sequencing and annotation.</title>
        <authorList>
            <consortium name="The Broad Institute Genomics Platform"/>
            <consortium name="The Broad Institute Genome Sequencing Center for Infectious Disease"/>
            <person name="Wu L."/>
            <person name="Ma J."/>
        </authorList>
    </citation>
    <scope>NUCLEOTIDE SEQUENCE [LARGE SCALE GENOMIC DNA]</scope>
    <source>
        <strain evidence="3">KCTC 52487</strain>
    </source>
</reference>
<evidence type="ECO:0000313" key="2">
    <source>
        <dbReference type="EMBL" id="MFC2926176.1"/>
    </source>
</evidence>
<protein>
    <submittedName>
        <fullName evidence="2">Host attachment family protein</fullName>
    </submittedName>
</protein>
<keyword evidence="3" id="KW-1185">Reference proteome</keyword>
<proteinExistence type="predicted"/>
<accession>A0ABV6ZXG7</accession>
<dbReference type="RefSeq" id="WP_343164491.1">
    <property type="nucleotide sequence ID" value="NZ_JBHRSV010000016.1"/>
</dbReference>
<sequence length="147" mass="16393">MTGPDRELWIIAADGGKALIYRNNGFDDLPDLRLVESDDPVVPPNREIFTDKPGRRSDGGSHRSAMEQDDAHQREEARFLKDLGESLSDAAYKKKIDRLVIFAPDRALGILRDHLGHAGAITEHMVNADVVNEPADKLTERVRKLLA</sequence>
<gene>
    <name evidence="2" type="ORF">ACFOOR_08660</name>
</gene>
<comment type="caution">
    <text evidence="2">The sequence shown here is derived from an EMBL/GenBank/DDBJ whole genome shotgun (WGS) entry which is preliminary data.</text>
</comment>
<dbReference type="EMBL" id="JBHRSV010000016">
    <property type="protein sequence ID" value="MFC2926176.1"/>
    <property type="molecule type" value="Genomic_DNA"/>
</dbReference>
<dbReference type="InterPro" id="IPR041374">
    <property type="entry name" value="BaeRF_family12"/>
</dbReference>
<feature type="compositionally biased region" description="Basic and acidic residues" evidence="1">
    <location>
        <begin position="48"/>
        <end position="77"/>
    </location>
</feature>
<organism evidence="2 3">
    <name type="scientific">Hyphobacterium vulgare</name>
    <dbReference type="NCBI Taxonomy" id="1736751"/>
    <lineage>
        <taxon>Bacteria</taxon>
        <taxon>Pseudomonadati</taxon>
        <taxon>Pseudomonadota</taxon>
        <taxon>Alphaproteobacteria</taxon>
        <taxon>Maricaulales</taxon>
        <taxon>Maricaulaceae</taxon>
        <taxon>Hyphobacterium</taxon>
    </lineage>
</organism>
<feature type="region of interest" description="Disordered" evidence="1">
    <location>
        <begin position="35"/>
        <end position="77"/>
    </location>
</feature>
<dbReference type="Proteomes" id="UP001595379">
    <property type="component" value="Unassembled WGS sequence"/>
</dbReference>
<name>A0ABV6ZXG7_9PROT</name>